<evidence type="ECO:0000256" key="3">
    <source>
        <dbReference type="ARBA" id="ARBA00022741"/>
    </source>
</evidence>
<dbReference type="InterPro" id="IPR025110">
    <property type="entry name" value="AMP-bd_C"/>
</dbReference>
<protein>
    <submittedName>
        <fullName evidence="6">2-aminobenzoate-CoA ligase</fullName>
    </submittedName>
</protein>
<evidence type="ECO:0000313" key="6">
    <source>
        <dbReference type="EMBL" id="PXX21692.1"/>
    </source>
</evidence>
<dbReference type="EMBL" id="QJJY01000046">
    <property type="protein sequence ID" value="PXX21692.1"/>
    <property type="molecule type" value="Genomic_DNA"/>
</dbReference>
<evidence type="ECO:0000256" key="4">
    <source>
        <dbReference type="ARBA" id="ARBA00022840"/>
    </source>
</evidence>
<comment type="similarity">
    <text evidence="1">Belongs to the ATP-dependent AMP-binding enzyme family.</text>
</comment>
<organism evidence="6 7">
    <name type="scientific">Burkholderia pyrrocinia</name>
    <name type="common">Pseudomonas pyrrocinia</name>
    <dbReference type="NCBI Taxonomy" id="60550"/>
    <lineage>
        <taxon>Bacteria</taxon>
        <taxon>Pseudomonadati</taxon>
        <taxon>Pseudomonadota</taxon>
        <taxon>Betaproteobacteria</taxon>
        <taxon>Burkholderiales</taxon>
        <taxon>Burkholderiaceae</taxon>
        <taxon>Burkholderia</taxon>
        <taxon>Burkholderia cepacia complex</taxon>
    </lineage>
</organism>
<dbReference type="AlphaFoldDB" id="A0A318HTT9"/>
<dbReference type="InterPro" id="IPR051087">
    <property type="entry name" value="Mitochondrial_ACSM"/>
</dbReference>
<name>A0A318HTT9_BURPY</name>
<reference evidence="6 7" key="1">
    <citation type="submission" date="2018-05" db="EMBL/GenBank/DDBJ databases">
        <title>Comparative genomics of bacterial root endophytes of switchgrass collected from native prairies over two seasons.</title>
        <authorList>
            <person name="Tang Y."/>
        </authorList>
    </citation>
    <scope>NUCLEOTIDE SEQUENCE [LARGE SCALE GENOMIC DNA]</scope>
    <source>
        <strain evidence="6 7">NFIX32</strain>
    </source>
</reference>
<dbReference type="GO" id="GO:0005524">
    <property type="term" value="F:ATP binding"/>
    <property type="evidence" value="ECO:0007669"/>
    <property type="project" value="UniProtKB-KW"/>
</dbReference>
<dbReference type="Pfam" id="PF13193">
    <property type="entry name" value="AMP-binding_C"/>
    <property type="match status" value="1"/>
</dbReference>
<comment type="caution">
    <text evidence="6">The sequence shown here is derived from an EMBL/GenBank/DDBJ whole genome shotgun (WGS) entry which is preliminary data.</text>
</comment>
<accession>A0A318HTT9</accession>
<dbReference type="GO" id="GO:0006633">
    <property type="term" value="P:fatty acid biosynthetic process"/>
    <property type="evidence" value="ECO:0007669"/>
    <property type="project" value="TreeGrafter"/>
</dbReference>
<dbReference type="Proteomes" id="UP000247755">
    <property type="component" value="Unassembled WGS sequence"/>
</dbReference>
<dbReference type="PANTHER" id="PTHR43605:SF10">
    <property type="entry name" value="ACYL-COA SYNTHETASE MEDIUM CHAIN FAMILY MEMBER 3"/>
    <property type="match status" value="1"/>
</dbReference>
<dbReference type="PANTHER" id="PTHR43605">
    <property type="entry name" value="ACYL-COENZYME A SYNTHETASE"/>
    <property type="match status" value="1"/>
</dbReference>
<proteinExistence type="inferred from homology"/>
<dbReference type="SUPFAM" id="SSF56801">
    <property type="entry name" value="Acetyl-CoA synthetase-like"/>
    <property type="match status" value="1"/>
</dbReference>
<dbReference type="GO" id="GO:0006637">
    <property type="term" value="P:acyl-CoA metabolic process"/>
    <property type="evidence" value="ECO:0007669"/>
    <property type="project" value="TreeGrafter"/>
</dbReference>
<dbReference type="InterPro" id="IPR045851">
    <property type="entry name" value="AMP-bd_C_sf"/>
</dbReference>
<evidence type="ECO:0000313" key="7">
    <source>
        <dbReference type="Proteomes" id="UP000247755"/>
    </source>
</evidence>
<keyword evidence="4" id="KW-0067">ATP-binding</keyword>
<feature type="domain" description="AMP-binding enzyme C-terminal" evidence="5">
    <location>
        <begin position="35"/>
        <end position="69"/>
    </location>
</feature>
<keyword evidence="2 6" id="KW-0436">Ligase</keyword>
<sequence>MTDAAAYLDDEGYLFHQARADEKIIGAGYAISPAEVERALLRHPAVVECRVVGQPDDRGGTLICAHIVLCGPASTHWTR</sequence>
<evidence type="ECO:0000256" key="2">
    <source>
        <dbReference type="ARBA" id="ARBA00022598"/>
    </source>
</evidence>
<evidence type="ECO:0000259" key="5">
    <source>
        <dbReference type="Pfam" id="PF13193"/>
    </source>
</evidence>
<dbReference type="GO" id="GO:0004321">
    <property type="term" value="F:fatty-acyl-CoA synthase activity"/>
    <property type="evidence" value="ECO:0007669"/>
    <property type="project" value="TreeGrafter"/>
</dbReference>
<dbReference type="Gene3D" id="3.30.300.30">
    <property type="match status" value="1"/>
</dbReference>
<evidence type="ECO:0000256" key="1">
    <source>
        <dbReference type="ARBA" id="ARBA00006432"/>
    </source>
</evidence>
<gene>
    <name evidence="6" type="ORF">NA66_104610</name>
</gene>
<keyword evidence="3" id="KW-0547">Nucleotide-binding</keyword>
<dbReference type="GO" id="GO:0015645">
    <property type="term" value="F:fatty acid ligase activity"/>
    <property type="evidence" value="ECO:0007669"/>
    <property type="project" value="TreeGrafter"/>
</dbReference>